<dbReference type="RefSeq" id="WP_387402705.1">
    <property type="nucleotide sequence ID" value="NZ_JBIAQY010000002.1"/>
</dbReference>
<sequence>MTAAPGPEVVALISGRPPVRRIILEWAARYVGRTGTVHVVCDGMPDPLLTGSIALCGLVVDEGYREHIDFHCTATTLAPHGCGWTWQYVALGAAGQALRRAKLAGVVAVLPRRSSLLRPASIRVVRPERG</sequence>
<protein>
    <submittedName>
        <fullName evidence="1">Uncharacterized protein</fullName>
    </submittedName>
</protein>
<dbReference type="EMBL" id="JBIAQY010000002">
    <property type="protein sequence ID" value="MFF3567282.1"/>
    <property type="molecule type" value="Genomic_DNA"/>
</dbReference>
<evidence type="ECO:0000313" key="2">
    <source>
        <dbReference type="Proteomes" id="UP001601992"/>
    </source>
</evidence>
<dbReference type="Proteomes" id="UP001601992">
    <property type="component" value="Unassembled WGS sequence"/>
</dbReference>
<reference evidence="1 2" key="1">
    <citation type="submission" date="2024-10" db="EMBL/GenBank/DDBJ databases">
        <title>The Natural Products Discovery Center: Release of the First 8490 Sequenced Strains for Exploring Actinobacteria Biosynthetic Diversity.</title>
        <authorList>
            <person name="Kalkreuter E."/>
            <person name="Kautsar S.A."/>
            <person name="Yang D."/>
            <person name="Bader C.D."/>
            <person name="Teijaro C.N."/>
            <person name="Fluegel L."/>
            <person name="Davis C.M."/>
            <person name="Simpson J.R."/>
            <person name="Lauterbach L."/>
            <person name="Steele A.D."/>
            <person name="Gui C."/>
            <person name="Meng S."/>
            <person name="Li G."/>
            <person name="Viehrig K."/>
            <person name="Ye F."/>
            <person name="Su P."/>
            <person name="Kiefer A.F."/>
            <person name="Nichols A."/>
            <person name="Cepeda A.J."/>
            <person name="Yan W."/>
            <person name="Fan B."/>
            <person name="Jiang Y."/>
            <person name="Adhikari A."/>
            <person name="Zheng C.-J."/>
            <person name="Schuster L."/>
            <person name="Cowan T.M."/>
            <person name="Smanski M.J."/>
            <person name="Chevrette M.G."/>
            <person name="De Carvalho L.P.S."/>
            <person name="Shen B."/>
        </authorList>
    </citation>
    <scope>NUCLEOTIDE SEQUENCE [LARGE SCALE GENOMIC DNA]</scope>
    <source>
        <strain evidence="1 2">NPDC002593</strain>
    </source>
</reference>
<keyword evidence="2" id="KW-1185">Reference proteome</keyword>
<proteinExistence type="predicted"/>
<organism evidence="1 2">
    <name type="scientific">Nocardia jiangxiensis</name>
    <dbReference type="NCBI Taxonomy" id="282685"/>
    <lineage>
        <taxon>Bacteria</taxon>
        <taxon>Bacillati</taxon>
        <taxon>Actinomycetota</taxon>
        <taxon>Actinomycetes</taxon>
        <taxon>Mycobacteriales</taxon>
        <taxon>Nocardiaceae</taxon>
        <taxon>Nocardia</taxon>
    </lineage>
</organism>
<accession>A0ABW6RTD5</accession>
<comment type="caution">
    <text evidence="1">The sequence shown here is derived from an EMBL/GenBank/DDBJ whole genome shotgun (WGS) entry which is preliminary data.</text>
</comment>
<evidence type="ECO:0000313" key="1">
    <source>
        <dbReference type="EMBL" id="MFF3567282.1"/>
    </source>
</evidence>
<name>A0ABW6RTD5_9NOCA</name>
<gene>
    <name evidence="1" type="ORF">ACFYXQ_05815</name>
</gene>